<evidence type="ECO:0000313" key="2">
    <source>
        <dbReference type="Proteomes" id="UP000095673"/>
    </source>
</evidence>
<sequence length="313" mass="37021">MGEHKKIETVKYFLAFSYMHCNISKESQKLFCEIASKYQLKTKDNLYFEAEAQVIDAKYWGFKEFKTLPAYINKFRRNWKNVECDTPQLKTRPYLTATNRMMVTYLALDNIKLANKWLRKNVRLAIKYDAYEHLGYTYMDYAKGIYHLNLSLALRYLELADLYFQSSSEQRRHLDCQCEIQYVKLLLGSGNIESLLLAQETLFESQYWIQYYKCHLKLAVGYILMDKITEALQHLLEAEAPAIMKNDERVKYLCSVIGSFLYKEPIPYKNLTLVGTSYQKVIEKMHLNFEQSSAVIYNLKNDSTLYNLDPRVW</sequence>
<dbReference type="Proteomes" id="UP000095673">
    <property type="component" value="Unassembled WGS sequence"/>
</dbReference>
<evidence type="ECO:0000313" key="1">
    <source>
        <dbReference type="EMBL" id="CUN04954.1"/>
    </source>
</evidence>
<name>A0A173TQZ4_9FIRM</name>
<protein>
    <submittedName>
        <fullName evidence="1">Uncharacterized protein</fullName>
    </submittedName>
</protein>
<proteinExistence type="predicted"/>
<dbReference type="AlphaFoldDB" id="A0A173TQZ4"/>
<gene>
    <name evidence="1" type="ORF">ERS852580_01748</name>
</gene>
<organism evidence="1 2">
    <name type="scientific">Agathobacter rectalis</name>
    <dbReference type="NCBI Taxonomy" id="39491"/>
    <lineage>
        <taxon>Bacteria</taxon>
        <taxon>Bacillati</taxon>
        <taxon>Bacillota</taxon>
        <taxon>Clostridia</taxon>
        <taxon>Lachnospirales</taxon>
        <taxon>Lachnospiraceae</taxon>
        <taxon>Agathobacter</taxon>
    </lineage>
</organism>
<dbReference type="OrthoDB" id="1707128at2"/>
<accession>A0A173TQZ4</accession>
<dbReference type="EMBL" id="CYXM01000007">
    <property type="protein sequence ID" value="CUN04954.1"/>
    <property type="molecule type" value="Genomic_DNA"/>
</dbReference>
<reference evidence="1 2" key="1">
    <citation type="submission" date="2015-09" db="EMBL/GenBank/DDBJ databases">
        <authorList>
            <consortium name="Pathogen Informatics"/>
        </authorList>
    </citation>
    <scope>NUCLEOTIDE SEQUENCE [LARGE SCALE GENOMIC DNA]</scope>
    <source>
        <strain evidence="1 2">2789STDY5834968</strain>
    </source>
</reference>
<dbReference type="RefSeq" id="WP_055238066.1">
    <property type="nucleotide sequence ID" value="NZ_CYXM01000007.1"/>
</dbReference>